<dbReference type="Pfam" id="PF00107">
    <property type="entry name" value="ADH_zinc_N"/>
    <property type="match status" value="1"/>
</dbReference>
<dbReference type="Gene3D" id="3.40.50.720">
    <property type="entry name" value="NAD(P)-binding Rossmann-like Domain"/>
    <property type="match status" value="1"/>
</dbReference>
<dbReference type="OrthoDB" id="9782155at2"/>
<dbReference type="AlphaFoldDB" id="A0A5C7F411"/>
<sequence>MTEEFKAFVTEGDGRGRIVSRKMEDLSKGEVTIKVHYSGVNYKDSMALNKKTKIAKEYPLIPGIDLAGEVIESESGDFKKGDEVIVTSYELGTGHDGGYSQFARVPADWVVPLPEGLTTREAMIIGTAGFTAALSIHKLEENGLTPDDNPVLVTGATGGVGSMAVDMLSKNNYKVAASTGKKTEHEFLKKLGASEIVSRDEVTPEEVKPLQKQVWAAAVDPTGGKALASILSSTKYNGAVAVSGLTAGVEVPTTVMPFILRSVNLLGIDSVNCPMDLRRTVWKRAAEDLKPDHLEDIVQEITLDELQGALDDILESKISGRVLVKL</sequence>
<proteinExistence type="predicted"/>
<dbReference type="Pfam" id="PF08240">
    <property type="entry name" value="ADH_N"/>
    <property type="match status" value="1"/>
</dbReference>
<gene>
    <name evidence="2" type="ORF">FTX54_010710</name>
</gene>
<dbReference type="EMBL" id="CP144914">
    <property type="protein sequence ID" value="WWD78895.1"/>
    <property type="molecule type" value="Genomic_DNA"/>
</dbReference>
<keyword evidence="3" id="KW-1185">Reference proteome</keyword>
<accession>A0A5C7F411</accession>
<dbReference type="PANTHER" id="PTHR43677:SF1">
    <property type="entry name" value="ACRYLYL-COA REDUCTASE ACUI-RELATED"/>
    <property type="match status" value="1"/>
</dbReference>
<dbReference type="InterPro" id="IPR051397">
    <property type="entry name" value="Zn-ADH-like_protein"/>
</dbReference>
<dbReference type="InterPro" id="IPR011032">
    <property type="entry name" value="GroES-like_sf"/>
</dbReference>
<dbReference type="InterPro" id="IPR020843">
    <property type="entry name" value="ER"/>
</dbReference>
<dbReference type="InterPro" id="IPR013154">
    <property type="entry name" value="ADH-like_N"/>
</dbReference>
<dbReference type="GO" id="GO:0043957">
    <property type="term" value="F:acryloyl-CoA reductase (NADPH) activity"/>
    <property type="evidence" value="ECO:0007669"/>
    <property type="project" value="TreeGrafter"/>
</dbReference>
<protein>
    <submittedName>
        <fullName evidence="2">Oxidoreductase</fullName>
    </submittedName>
</protein>
<dbReference type="PANTHER" id="PTHR43677">
    <property type="entry name" value="SHORT-CHAIN DEHYDROGENASE/REDUCTASE"/>
    <property type="match status" value="1"/>
</dbReference>
<dbReference type="Gene3D" id="3.90.180.10">
    <property type="entry name" value="Medium-chain alcohol dehydrogenases, catalytic domain"/>
    <property type="match status" value="1"/>
</dbReference>
<evidence type="ECO:0000259" key="1">
    <source>
        <dbReference type="SMART" id="SM00829"/>
    </source>
</evidence>
<dbReference type="InterPro" id="IPR036291">
    <property type="entry name" value="NAD(P)-bd_dom_sf"/>
</dbReference>
<name>A0A5C7F411_9BACI</name>
<feature type="domain" description="Enoyl reductase (ER)" evidence="1">
    <location>
        <begin position="12"/>
        <end position="324"/>
    </location>
</feature>
<dbReference type="InterPro" id="IPR013149">
    <property type="entry name" value="ADH-like_C"/>
</dbReference>
<dbReference type="SUPFAM" id="SSF51735">
    <property type="entry name" value="NAD(P)-binding Rossmann-fold domains"/>
    <property type="match status" value="1"/>
</dbReference>
<dbReference type="NCBIfam" id="TIGR02823">
    <property type="entry name" value="oxido_YhdH"/>
    <property type="match status" value="1"/>
</dbReference>
<dbReference type="SUPFAM" id="SSF50129">
    <property type="entry name" value="GroES-like"/>
    <property type="match status" value="1"/>
</dbReference>
<evidence type="ECO:0000313" key="2">
    <source>
        <dbReference type="EMBL" id="WWD78895.1"/>
    </source>
</evidence>
<organism evidence="2 3">
    <name type="scientific">Alkalicoccus halolimnae</name>
    <dbReference type="NCBI Taxonomy" id="1667239"/>
    <lineage>
        <taxon>Bacteria</taxon>
        <taxon>Bacillati</taxon>
        <taxon>Bacillota</taxon>
        <taxon>Bacilli</taxon>
        <taxon>Bacillales</taxon>
        <taxon>Bacillaceae</taxon>
        <taxon>Alkalicoccus</taxon>
    </lineage>
</organism>
<dbReference type="KEGG" id="ahal:FTX54_010710"/>
<evidence type="ECO:0000313" key="3">
    <source>
        <dbReference type="Proteomes" id="UP000321816"/>
    </source>
</evidence>
<reference evidence="2 3" key="1">
    <citation type="submission" date="2024-01" db="EMBL/GenBank/DDBJ databases">
        <title>Complete Genome Sequence of Alkalicoccus halolimnae BZ-SZ-XJ29T, a Moderately Halophilic Bacterium Isolated from a Salt Lake.</title>
        <authorList>
            <person name="Zhao B."/>
        </authorList>
    </citation>
    <scope>NUCLEOTIDE SEQUENCE [LARGE SCALE GENOMIC DNA]</scope>
    <source>
        <strain evidence="2 3">BZ-SZ-XJ29</strain>
    </source>
</reference>
<dbReference type="Proteomes" id="UP000321816">
    <property type="component" value="Chromosome"/>
</dbReference>
<dbReference type="InterPro" id="IPR014188">
    <property type="entry name" value="Acrylyl-CoA_reductase_AcuI"/>
</dbReference>
<dbReference type="RefSeq" id="WP_147804650.1">
    <property type="nucleotide sequence ID" value="NZ_CP144914.1"/>
</dbReference>
<dbReference type="SMART" id="SM00829">
    <property type="entry name" value="PKS_ER"/>
    <property type="match status" value="1"/>
</dbReference>